<dbReference type="Pfam" id="PF02397">
    <property type="entry name" value="Bac_transf"/>
    <property type="match status" value="1"/>
</dbReference>
<sequence>MANQIVQRFHFLSFYSFFKRLLDVVGSLLGIVLGFPVLFFTYILIILDSKGPAVFKQTRLGKDNKLFEMYKFRTMVINAEEILKNDPNLLREYQSNSYKIKNDPRVTRVGNFLRKSSLDELPQLFNILKGEMSIVGPRAYKPDELATQLKKHPELRSLAEPVIKTKPGLTGLWQTSGRSNIGFEERIKLDNRYAISQNLFFDLWLILKTIPAVLKSRGAY</sequence>
<protein>
    <submittedName>
        <fullName evidence="4">Sugar transferase</fullName>
    </submittedName>
</protein>
<evidence type="ECO:0000256" key="1">
    <source>
        <dbReference type="ARBA" id="ARBA00006464"/>
    </source>
</evidence>
<dbReference type="GO" id="GO:0016780">
    <property type="term" value="F:phosphotransferase activity, for other substituted phosphate groups"/>
    <property type="evidence" value="ECO:0007669"/>
    <property type="project" value="TreeGrafter"/>
</dbReference>
<keyword evidence="4" id="KW-0808">Transferase</keyword>
<dbReference type="PANTHER" id="PTHR30576">
    <property type="entry name" value="COLANIC BIOSYNTHESIS UDP-GLUCOSE LIPID CARRIER TRANSFERASE"/>
    <property type="match status" value="1"/>
</dbReference>
<evidence type="ECO:0000256" key="2">
    <source>
        <dbReference type="SAM" id="Phobius"/>
    </source>
</evidence>
<keyword evidence="2" id="KW-0472">Membrane</keyword>
<dbReference type="AlphaFoldDB" id="A0A7X9HSI8"/>
<keyword evidence="2" id="KW-0812">Transmembrane</keyword>
<comment type="caution">
    <text evidence="4">The sequence shown here is derived from an EMBL/GenBank/DDBJ whole genome shotgun (WGS) entry which is preliminary data.</text>
</comment>
<feature type="transmembrane region" description="Helical" evidence="2">
    <location>
        <begin position="21"/>
        <end position="47"/>
    </location>
</feature>
<evidence type="ECO:0000259" key="3">
    <source>
        <dbReference type="Pfam" id="PF02397"/>
    </source>
</evidence>
<dbReference type="PANTHER" id="PTHR30576:SF10">
    <property type="entry name" value="SLL5057 PROTEIN"/>
    <property type="match status" value="1"/>
</dbReference>
<evidence type="ECO:0000313" key="5">
    <source>
        <dbReference type="Proteomes" id="UP000590542"/>
    </source>
</evidence>
<accession>A0A7X9HSI8</accession>
<feature type="domain" description="Bacterial sugar transferase" evidence="3">
    <location>
        <begin position="19"/>
        <end position="215"/>
    </location>
</feature>
<keyword evidence="2" id="KW-1133">Transmembrane helix</keyword>
<dbReference type="Proteomes" id="UP000590542">
    <property type="component" value="Unassembled WGS sequence"/>
</dbReference>
<reference evidence="4 5" key="1">
    <citation type="journal article" date="2020" name="Biotechnol. Biofuels">
        <title>New insights from the biogas microbiome by comprehensive genome-resolved metagenomics of nearly 1600 species originating from multiple anaerobic digesters.</title>
        <authorList>
            <person name="Campanaro S."/>
            <person name="Treu L."/>
            <person name="Rodriguez-R L.M."/>
            <person name="Kovalovszki A."/>
            <person name="Ziels R.M."/>
            <person name="Maus I."/>
            <person name="Zhu X."/>
            <person name="Kougias P.G."/>
            <person name="Basile A."/>
            <person name="Luo G."/>
            <person name="Schluter A."/>
            <person name="Konstantinidis K.T."/>
            <person name="Angelidaki I."/>
        </authorList>
    </citation>
    <scope>NUCLEOTIDE SEQUENCE [LARGE SCALE GENOMIC DNA]</scope>
    <source>
        <strain evidence="4">AS27yjCOA_202</strain>
    </source>
</reference>
<name>A0A7X9HSI8_UNCKA</name>
<dbReference type="InterPro" id="IPR003362">
    <property type="entry name" value="Bact_transf"/>
</dbReference>
<evidence type="ECO:0000313" key="4">
    <source>
        <dbReference type="EMBL" id="NMB91698.1"/>
    </source>
</evidence>
<gene>
    <name evidence="4" type="ORF">GYA37_02515</name>
</gene>
<proteinExistence type="inferred from homology"/>
<dbReference type="EMBL" id="JAAZNV010000007">
    <property type="protein sequence ID" value="NMB91698.1"/>
    <property type="molecule type" value="Genomic_DNA"/>
</dbReference>
<comment type="similarity">
    <text evidence="1">Belongs to the bacterial sugar transferase family.</text>
</comment>
<organism evidence="4 5">
    <name type="scientific">candidate division WWE3 bacterium</name>
    <dbReference type="NCBI Taxonomy" id="2053526"/>
    <lineage>
        <taxon>Bacteria</taxon>
        <taxon>Katanobacteria</taxon>
    </lineage>
</organism>